<dbReference type="KEGG" id="gbm:Gbem_1343"/>
<dbReference type="SUPFAM" id="SSF55874">
    <property type="entry name" value="ATPase domain of HSP90 chaperone/DNA topoisomerase II/histidine kinase"/>
    <property type="match status" value="1"/>
</dbReference>
<dbReference type="PROSITE" id="PS50109">
    <property type="entry name" value="HIS_KIN"/>
    <property type="match status" value="1"/>
</dbReference>
<dbReference type="CDD" id="cd00075">
    <property type="entry name" value="HATPase"/>
    <property type="match status" value="1"/>
</dbReference>
<dbReference type="HOGENOM" id="CLU_000445_89_3_7"/>
<dbReference type="EMBL" id="CP001124">
    <property type="protein sequence ID" value="ACH38362.2"/>
    <property type="molecule type" value="Genomic_DNA"/>
</dbReference>
<keyword evidence="4" id="KW-0808">Transferase</keyword>
<protein>
    <recommendedName>
        <fullName evidence="2">histidine kinase</fullName>
        <ecNumber evidence="2">2.7.13.3</ecNumber>
    </recommendedName>
</protein>
<reference evidence="9 10" key="2">
    <citation type="journal article" date="2010" name="BMC Genomics">
        <title>The genome of Geobacter bemidjiensis, exemplar for the subsurface clade of Geobacter species that predominate in Fe(III)-reducing subsurface environments.</title>
        <authorList>
            <person name="Aklujkar M."/>
            <person name="Young N.D."/>
            <person name="Holmes D."/>
            <person name="Chavan M."/>
            <person name="Risso C."/>
            <person name="Kiss H.E."/>
            <person name="Han C.S."/>
            <person name="Land M.L."/>
            <person name="Lovley D.R."/>
        </authorList>
    </citation>
    <scope>NUCLEOTIDE SEQUENCE [LARGE SCALE GENOMIC DNA]</scope>
    <source>
        <strain evidence="10">ATCC BAA-1014 / DSM 16622 / JCM 12645 / Bem</strain>
    </source>
</reference>
<dbReference type="SMART" id="SM00388">
    <property type="entry name" value="HisKA"/>
    <property type="match status" value="1"/>
</dbReference>
<dbReference type="InterPro" id="IPR005467">
    <property type="entry name" value="His_kinase_dom"/>
</dbReference>
<dbReference type="SUPFAM" id="SSF47384">
    <property type="entry name" value="Homodimeric domain of signal transducing histidine kinase"/>
    <property type="match status" value="1"/>
</dbReference>
<dbReference type="Gene3D" id="1.10.287.130">
    <property type="match status" value="1"/>
</dbReference>
<evidence type="ECO:0000313" key="10">
    <source>
        <dbReference type="Proteomes" id="UP000008825"/>
    </source>
</evidence>
<dbReference type="PRINTS" id="PR00344">
    <property type="entry name" value="BCTRLSENSOR"/>
</dbReference>
<evidence type="ECO:0000259" key="8">
    <source>
        <dbReference type="PROSITE" id="PS50109"/>
    </source>
</evidence>
<dbReference type="Pfam" id="PF02518">
    <property type="entry name" value="HATPase_c"/>
    <property type="match status" value="1"/>
</dbReference>
<dbReference type="CDD" id="cd00082">
    <property type="entry name" value="HisKA"/>
    <property type="match status" value="1"/>
</dbReference>
<dbReference type="InterPro" id="IPR003661">
    <property type="entry name" value="HisK_dim/P_dom"/>
</dbReference>
<keyword evidence="6" id="KW-0902">Two-component regulatory system</keyword>
<dbReference type="STRING" id="404380.Gbem_1343"/>
<feature type="transmembrane region" description="Helical" evidence="7">
    <location>
        <begin position="69"/>
        <end position="93"/>
    </location>
</feature>
<evidence type="ECO:0000256" key="3">
    <source>
        <dbReference type="ARBA" id="ARBA00022553"/>
    </source>
</evidence>
<keyword evidence="5 9" id="KW-0418">Kinase</keyword>
<keyword evidence="7" id="KW-0812">Transmembrane</keyword>
<dbReference type="InterPro" id="IPR036097">
    <property type="entry name" value="HisK_dim/P_sf"/>
</dbReference>
<dbReference type="GO" id="GO:0000155">
    <property type="term" value="F:phosphorelay sensor kinase activity"/>
    <property type="evidence" value="ECO:0007669"/>
    <property type="project" value="InterPro"/>
</dbReference>
<evidence type="ECO:0000256" key="6">
    <source>
        <dbReference type="ARBA" id="ARBA00023012"/>
    </source>
</evidence>
<dbReference type="PANTHER" id="PTHR45453:SF1">
    <property type="entry name" value="PHOSPHATE REGULON SENSOR PROTEIN PHOR"/>
    <property type="match status" value="1"/>
</dbReference>
<dbReference type="InterPro" id="IPR003594">
    <property type="entry name" value="HATPase_dom"/>
</dbReference>
<dbReference type="eggNOG" id="COG5002">
    <property type="taxonomic scope" value="Bacteria"/>
</dbReference>
<dbReference type="GO" id="GO:0005886">
    <property type="term" value="C:plasma membrane"/>
    <property type="evidence" value="ECO:0007669"/>
    <property type="project" value="TreeGrafter"/>
</dbReference>
<gene>
    <name evidence="9" type="ordered locus">Gbem_1343</name>
</gene>
<dbReference type="AlphaFoldDB" id="B5EIJ7"/>
<dbReference type="Pfam" id="PF00512">
    <property type="entry name" value="HisKA"/>
    <property type="match status" value="1"/>
</dbReference>
<dbReference type="PANTHER" id="PTHR45453">
    <property type="entry name" value="PHOSPHATE REGULON SENSOR PROTEIN PHOR"/>
    <property type="match status" value="1"/>
</dbReference>
<evidence type="ECO:0000256" key="2">
    <source>
        <dbReference type="ARBA" id="ARBA00012438"/>
    </source>
</evidence>
<evidence type="ECO:0000256" key="7">
    <source>
        <dbReference type="SAM" id="Phobius"/>
    </source>
</evidence>
<dbReference type="FunFam" id="3.30.565.10:FF:000006">
    <property type="entry name" value="Sensor histidine kinase WalK"/>
    <property type="match status" value="1"/>
</dbReference>
<dbReference type="InterPro" id="IPR036890">
    <property type="entry name" value="HATPase_C_sf"/>
</dbReference>
<dbReference type="GO" id="GO:0016036">
    <property type="term" value="P:cellular response to phosphate starvation"/>
    <property type="evidence" value="ECO:0007669"/>
    <property type="project" value="TreeGrafter"/>
</dbReference>
<keyword evidence="10" id="KW-1185">Reference proteome</keyword>
<evidence type="ECO:0000313" key="9">
    <source>
        <dbReference type="EMBL" id="ACH38362.2"/>
    </source>
</evidence>
<evidence type="ECO:0000256" key="5">
    <source>
        <dbReference type="ARBA" id="ARBA00022777"/>
    </source>
</evidence>
<keyword evidence="7" id="KW-1133">Transmembrane helix</keyword>
<dbReference type="InterPro" id="IPR050351">
    <property type="entry name" value="BphY/WalK/GraS-like"/>
</dbReference>
<name>B5EIJ7_CITBB</name>
<dbReference type="InterPro" id="IPR004358">
    <property type="entry name" value="Sig_transdc_His_kin-like_C"/>
</dbReference>
<comment type="catalytic activity">
    <reaction evidence="1">
        <text>ATP + protein L-histidine = ADP + protein N-phospho-L-histidine.</text>
        <dbReference type="EC" id="2.7.13.3"/>
    </reaction>
</comment>
<dbReference type="Gene3D" id="3.30.565.10">
    <property type="entry name" value="Histidine kinase-like ATPase, C-terminal domain"/>
    <property type="match status" value="1"/>
</dbReference>
<accession>B5EIJ7</accession>
<keyword evidence="7" id="KW-0472">Membrane</keyword>
<sequence length="330" mass="37381">MQKRICDATGGCMKSQRKLSNPLIALIGIQLIWVVMVISWVYWFVGRNKEFRQLALRYKPELVAQGVEWLVLVEGLLMLVAVLVGVYVIFLYWRRQAKLYLQQRNYISQLTHELKSPLTSIQLHLETVKLRNLPKDKLDGFIDTMLSDTDRLNVLTSNLLMATRIEFRQLGEKAKKIDFSEFVTEYLEGKRAELPEGGRLTLEVEKGISAVIDVEGMEMALRNLLENALLYSPVSPEIRVSLRKSGKQCLLDFQDNGKGLKKNELNKIFEMFYRVRTPGENIRGTGLGLYIVKSVVNAHGGRITVSSEGLGKGCTFHIALPLPGGQQQRG</sequence>
<dbReference type="Proteomes" id="UP000008825">
    <property type="component" value="Chromosome"/>
</dbReference>
<dbReference type="GO" id="GO:0004721">
    <property type="term" value="F:phosphoprotein phosphatase activity"/>
    <property type="evidence" value="ECO:0007669"/>
    <property type="project" value="TreeGrafter"/>
</dbReference>
<feature type="transmembrane region" description="Helical" evidence="7">
    <location>
        <begin position="23"/>
        <end position="45"/>
    </location>
</feature>
<dbReference type="EC" id="2.7.13.3" evidence="2"/>
<organism evidence="9 10">
    <name type="scientific">Citrifermentans bemidjiense (strain ATCC BAA-1014 / DSM 16622 / JCM 12645 / Bem)</name>
    <name type="common">Geobacter bemidjiensis</name>
    <dbReference type="NCBI Taxonomy" id="404380"/>
    <lineage>
        <taxon>Bacteria</taxon>
        <taxon>Pseudomonadati</taxon>
        <taxon>Thermodesulfobacteriota</taxon>
        <taxon>Desulfuromonadia</taxon>
        <taxon>Geobacterales</taxon>
        <taxon>Geobacteraceae</taxon>
        <taxon>Citrifermentans</taxon>
    </lineage>
</organism>
<dbReference type="SMART" id="SM00387">
    <property type="entry name" value="HATPase_c"/>
    <property type="match status" value="1"/>
</dbReference>
<evidence type="ECO:0000256" key="4">
    <source>
        <dbReference type="ARBA" id="ARBA00022679"/>
    </source>
</evidence>
<evidence type="ECO:0000256" key="1">
    <source>
        <dbReference type="ARBA" id="ARBA00000085"/>
    </source>
</evidence>
<reference evidence="9 10" key="1">
    <citation type="submission" date="2008-07" db="EMBL/GenBank/DDBJ databases">
        <title>Complete sequence of Geobacter bemidjiensis BEM.</title>
        <authorList>
            <consortium name="US DOE Joint Genome Institute"/>
            <person name="Lucas S."/>
            <person name="Copeland A."/>
            <person name="Lapidus A."/>
            <person name="Glavina del Rio T."/>
            <person name="Dalin E."/>
            <person name="Tice H."/>
            <person name="Bruce D."/>
            <person name="Goodwin L."/>
            <person name="Pitluck S."/>
            <person name="Kiss H."/>
            <person name="Brettin T."/>
            <person name="Detter J.C."/>
            <person name="Han C."/>
            <person name="Kuske C.R."/>
            <person name="Schmutz J."/>
            <person name="Larimer F."/>
            <person name="Land M."/>
            <person name="Hauser L."/>
            <person name="Kyrpides N."/>
            <person name="Lykidis A."/>
            <person name="Lovley D."/>
            <person name="Richardson P."/>
        </authorList>
    </citation>
    <scope>NUCLEOTIDE SEQUENCE [LARGE SCALE GENOMIC DNA]</scope>
    <source>
        <strain evidence="10">ATCC BAA-1014 / DSM 16622 / JCM 12645 / Bem</strain>
    </source>
</reference>
<proteinExistence type="predicted"/>
<keyword evidence="3" id="KW-0597">Phosphoprotein</keyword>
<feature type="domain" description="Histidine kinase" evidence="8">
    <location>
        <begin position="109"/>
        <end position="324"/>
    </location>
</feature>